<reference evidence="1 2" key="1">
    <citation type="submission" date="2021-06" db="EMBL/GenBank/DDBJ databases">
        <title>Caerostris extrusa draft genome.</title>
        <authorList>
            <person name="Kono N."/>
            <person name="Arakawa K."/>
        </authorList>
    </citation>
    <scope>NUCLEOTIDE SEQUENCE [LARGE SCALE GENOMIC DNA]</scope>
</reference>
<dbReference type="EMBL" id="BPLR01013331">
    <property type="protein sequence ID" value="GIY60459.1"/>
    <property type="molecule type" value="Genomic_DNA"/>
</dbReference>
<sequence length="89" mass="9971">MPLGVEVNGVSCSRRCLKRLSCKFESMEGYQLKGLLGGEPVAVEGLREVLGNMELPLREERSPCLPQLMQVGDSIRPVISHFLMKWALR</sequence>
<gene>
    <name evidence="1" type="ORF">CEXT_220871</name>
</gene>
<evidence type="ECO:0000313" key="1">
    <source>
        <dbReference type="EMBL" id="GIY60459.1"/>
    </source>
</evidence>
<comment type="caution">
    <text evidence="1">The sequence shown here is derived from an EMBL/GenBank/DDBJ whole genome shotgun (WGS) entry which is preliminary data.</text>
</comment>
<evidence type="ECO:0000313" key="2">
    <source>
        <dbReference type="Proteomes" id="UP001054945"/>
    </source>
</evidence>
<accession>A0AAV4URQ5</accession>
<name>A0AAV4URQ5_CAEEX</name>
<keyword evidence="2" id="KW-1185">Reference proteome</keyword>
<organism evidence="1 2">
    <name type="scientific">Caerostris extrusa</name>
    <name type="common">Bark spider</name>
    <name type="synonym">Caerostris bankana</name>
    <dbReference type="NCBI Taxonomy" id="172846"/>
    <lineage>
        <taxon>Eukaryota</taxon>
        <taxon>Metazoa</taxon>
        <taxon>Ecdysozoa</taxon>
        <taxon>Arthropoda</taxon>
        <taxon>Chelicerata</taxon>
        <taxon>Arachnida</taxon>
        <taxon>Araneae</taxon>
        <taxon>Araneomorphae</taxon>
        <taxon>Entelegynae</taxon>
        <taxon>Araneoidea</taxon>
        <taxon>Araneidae</taxon>
        <taxon>Caerostris</taxon>
    </lineage>
</organism>
<dbReference type="Proteomes" id="UP001054945">
    <property type="component" value="Unassembled WGS sequence"/>
</dbReference>
<dbReference type="AlphaFoldDB" id="A0AAV4URQ5"/>
<protein>
    <submittedName>
        <fullName evidence="1">Uncharacterized protein</fullName>
    </submittedName>
</protein>
<proteinExistence type="predicted"/>